<comment type="caution">
    <text evidence="1">The sequence shown here is derived from an EMBL/GenBank/DDBJ whole genome shotgun (WGS) entry which is preliminary data.</text>
</comment>
<dbReference type="RefSeq" id="WP_143919293.1">
    <property type="nucleotide sequence ID" value="NZ_CANMIK010000002.1"/>
</dbReference>
<gene>
    <name evidence="1" type="ORF">FOF46_31100</name>
</gene>
<sequence length="95" mass="11142">MKDQFNEDIDPLIKVYKPIERQEMMLSKAGYKVEKGTLIYDSKQFIEVYDPNEDIIDGLLRKVVFIFDGTGTIFEKLTVTETPLKPDYTKEKKIF</sequence>
<keyword evidence="2" id="KW-1185">Reference proteome</keyword>
<dbReference type="AlphaFoldDB" id="A0A554V6L9"/>
<proteinExistence type="predicted"/>
<protein>
    <submittedName>
        <fullName evidence="1">Uncharacterized protein</fullName>
    </submittedName>
</protein>
<dbReference type="OrthoDB" id="1167015at2"/>
<accession>A0A554V6L9</accession>
<name>A0A554V6L9_9FLAO</name>
<dbReference type="EMBL" id="VLNR01000204">
    <property type="protein sequence ID" value="TSE00916.1"/>
    <property type="molecule type" value="Genomic_DNA"/>
</dbReference>
<reference evidence="1 2" key="1">
    <citation type="submission" date="2019-07" db="EMBL/GenBank/DDBJ databases">
        <title>The draft genome sequence of Aquimarina algiphila M91.</title>
        <authorList>
            <person name="Meng X."/>
        </authorList>
    </citation>
    <scope>NUCLEOTIDE SEQUENCE [LARGE SCALE GENOMIC DNA]</scope>
    <source>
        <strain evidence="1 2">M91</strain>
    </source>
</reference>
<evidence type="ECO:0000313" key="2">
    <source>
        <dbReference type="Proteomes" id="UP000318833"/>
    </source>
</evidence>
<organism evidence="1 2">
    <name type="scientific">Aquimarina algiphila</name>
    <dbReference type="NCBI Taxonomy" id="2047982"/>
    <lineage>
        <taxon>Bacteria</taxon>
        <taxon>Pseudomonadati</taxon>
        <taxon>Bacteroidota</taxon>
        <taxon>Flavobacteriia</taxon>
        <taxon>Flavobacteriales</taxon>
        <taxon>Flavobacteriaceae</taxon>
        <taxon>Aquimarina</taxon>
    </lineage>
</organism>
<evidence type="ECO:0000313" key="1">
    <source>
        <dbReference type="EMBL" id="TSE00916.1"/>
    </source>
</evidence>
<dbReference type="Proteomes" id="UP000318833">
    <property type="component" value="Unassembled WGS sequence"/>
</dbReference>